<evidence type="ECO:0000256" key="2">
    <source>
        <dbReference type="ARBA" id="ARBA00011738"/>
    </source>
</evidence>
<evidence type="ECO:0000256" key="3">
    <source>
        <dbReference type="ARBA" id="ARBA00023002"/>
    </source>
</evidence>
<dbReference type="PRINTS" id="PR01168">
    <property type="entry name" value="ALCDHDRGNASE"/>
</dbReference>
<dbReference type="Pfam" id="PF00106">
    <property type="entry name" value="adh_short"/>
    <property type="match status" value="1"/>
</dbReference>
<dbReference type="GO" id="GO:0004022">
    <property type="term" value="F:alcohol dehydrogenase (NAD+) activity"/>
    <property type="evidence" value="ECO:0007669"/>
    <property type="project" value="UniProtKB-EC"/>
</dbReference>
<dbReference type="PRINTS" id="PR01167">
    <property type="entry name" value="INSADHFAMILY"/>
</dbReference>
<evidence type="ECO:0000256" key="4">
    <source>
        <dbReference type="ARBA" id="ARBA00023027"/>
    </source>
</evidence>
<dbReference type="AlphaFoldDB" id="A0AAD4JWY3"/>
<evidence type="ECO:0000256" key="1">
    <source>
        <dbReference type="ARBA" id="ARBA00006484"/>
    </source>
</evidence>
<dbReference type="SUPFAM" id="SSF51735">
    <property type="entry name" value="NAD(P)-binding Rossmann-fold domains"/>
    <property type="match status" value="1"/>
</dbReference>
<keyword evidence="4 8" id="KW-0520">NAD</keyword>
<dbReference type="Gene3D" id="3.40.50.720">
    <property type="entry name" value="NAD(P)-binding Rossmann-like Domain"/>
    <property type="match status" value="1"/>
</dbReference>
<evidence type="ECO:0000256" key="6">
    <source>
        <dbReference type="ARBA" id="ARBA00049243"/>
    </source>
</evidence>
<dbReference type="Proteomes" id="UP001200034">
    <property type="component" value="Unassembled WGS sequence"/>
</dbReference>
<proteinExistence type="inferred from homology"/>
<comment type="catalytic activity">
    <reaction evidence="5 8">
        <text>a secondary alcohol + NAD(+) = a ketone + NADH + H(+)</text>
        <dbReference type="Rhea" id="RHEA:10740"/>
        <dbReference type="ChEBI" id="CHEBI:15378"/>
        <dbReference type="ChEBI" id="CHEBI:17087"/>
        <dbReference type="ChEBI" id="CHEBI:35681"/>
        <dbReference type="ChEBI" id="CHEBI:57540"/>
        <dbReference type="ChEBI" id="CHEBI:57945"/>
        <dbReference type="EC" id="1.1.1.1"/>
    </reaction>
</comment>
<dbReference type="PRINTS" id="PR00080">
    <property type="entry name" value="SDRFAMILY"/>
</dbReference>
<dbReference type="PROSITE" id="PS00061">
    <property type="entry name" value="ADH_SHORT"/>
    <property type="match status" value="1"/>
</dbReference>
<evidence type="ECO:0000256" key="5">
    <source>
        <dbReference type="ARBA" id="ARBA00049164"/>
    </source>
</evidence>
<comment type="caution">
    <text evidence="9">The sequence shown here is derived from an EMBL/GenBank/DDBJ whole genome shotgun (WGS) entry which is preliminary data.</text>
</comment>
<keyword evidence="10" id="KW-1185">Reference proteome</keyword>
<dbReference type="PANTHER" id="PTHR44229">
    <property type="entry name" value="15-HYDROXYPROSTAGLANDIN DEHYDROGENASE [NAD(+)]"/>
    <property type="match status" value="1"/>
</dbReference>
<sequence length="258" mass="28459">MNLAGKNVVYLGGFGGIGQKTCVELLERQVQALAVFDLMPNEQILRDWQSKYPNTKIFYQKMDITQRPEIDAVYRAAVEHLGHFDLVINGMGCLDDRCIDLTIQVNLLGVINSSLVALNYMDKSKGGNGGMIVNISSVAGIEPTPIMSVYSASKHGVTAFTRCLAGPFFESTGVTFVTVCPGMTETSMIHDMQDRTIFKFNIPAEYAVSNMKRQTALACAQNIVKVVEDATNGSIWMLDVGEIKKVEFPVMWTPPMMQ</sequence>
<dbReference type="InterPro" id="IPR020904">
    <property type="entry name" value="Sc_DH/Rdtase_CS"/>
</dbReference>
<reference evidence="9" key="1">
    <citation type="journal article" date="2021" name="Mol. Ecol. Resour.">
        <title>Phylogenomic analyses of the genus Drosophila reveals genomic signals of climate adaptation.</title>
        <authorList>
            <person name="Li F."/>
            <person name="Rane R.V."/>
            <person name="Luria V."/>
            <person name="Xiong Z."/>
            <person name="Chen J."/>
            <person name="Li Z."/>
            <person name="Catullo R.A."/>
            <person name="Griffin P.C."/>
            <person name="Schiffer M."/>
            <person name="Pearce S."/>
            <person name="Lee S.F."/>
            <person name="McElroy K."/>
            <person name="Stocker A."/>
            <person name="Shirriffs J."/>
            <person name="Cockerell F."/>
            <person name="Coppin C."/>
            <person name="Sgro C.M."/>
            <person name="Karger A."/>
            <person name="Cain J.W."/>
            <person name="Weber J.A."/>
            <person name="Santpere G."/>
            <person name="Kirschner M.W."/>
            <person name="Hoffmann A.A."/>
            <person name="Oakeshott J.G."/>
            <person name="Zhang G."/>
        </authorList>
    </citation>
    <scope>NUCLEOTIDE SEQUENCE</scope>
    <source>
        <strain evidence="9">BGI-SZ-2011g</strain>
    </source>
</reference>
<evidence type="ECO:0000256" key="8">
    <source>
        <dbReference type="RuleBase" id="RU000364"/>
    </source>
</evidence>
<dbReference type="InterPro" id="IPR036291">
    <property type="entry name" value="NAD(P)-bd_dom_sf"/>
</dbReference>
<dbReference type="PANTHER" id="PTHR44229:SF8">
    <property type="entry name" value="ALCOHOL DEHYDROGENASE-RELATED"/>
    <property type="match status" value="1"/>
</dbReference>
<organism evidence="9 10">
    <name type="scientific">Drosophila rubida</name>
    <dbReference type="NCBI Taxonomy" id="30044"/>
    <lineage>
        <taxon>Eukaryota</taxon>
        <taxon>Metazoa</taxon>
        <taxon>Ecdysozoa</taxon>
        <taxon>Arthropoda</taxon>
        <taxon>Hexapoda</taxon>
        <taxon>Insecta</taxon>
        <taxon>Pterygota</taxon>
        <taxon>Neoptera</taxon>
        <taxon>Endopterygota</taxon>
        <taxon>Diptera</taxon>
        <taxon>Brachycera</taxon>
        <taxon>Muscomorpha</taxon>
        <taxon>Ephydroidea</taxon>
        <taxon>Drosophilidae</taxon>
        <taxon>Drosophila</taxon>
    </lineage>
</organism>
<dbReference type="EMBL" id="JAJJHW010002774">
    <property type="protein sequence ID" value="KAH8366211.1"/>
    <property type="molecule type" value="Genomic_DNA"/>
</dbReference>
<dbReference type="InterPro" id="IPR002347">
    <property type="entry name" value="SDR_fam"/>
</dbReference>
<dbReference type="EC" id="1.1.1.1" evidence="8"/>
<evidence type="ECO:0000313" key="9">
    <source>
        <dbReference type="EMBL" id="KAH8366211.1"/>
    </source>
</evidence>
<dbReference type="FunFam" id="3.40.50.720:FF:000149">
    <property type="entry name" value="15-hydroxyprostaglandin dehydrogenase [NAD(+)]"/>
    <property type="match status" value="1"/>
</dbReference>
<comment type="subunit">
    <text evidence="2 8">Homodimer.</text>
</comment>
<evidence type="ECO:0000256" key="7">
    <source>
        <dbReference type="RuleBase" id="RU000363"/>
    </source>
</evidence>
<keyword evidence="3" id="KW-0560">Oxidoreductase</keyword>
<dbReference type="InterPro" id="IPR002425">
    <property type="entry name" value="ADH_Drosophila-type"/>
</dbReference>
<name>A0AAD4JWY3_9MUSC</name>
<comment type="catalytic activity">
    <reaction evidence="6 8">
        <text>a primary alcohol + NAD(+) = an aldehyde + NADH + H(+)</text>
        <dbReference type="Rhea" id="RHEA:10736"/>
        <dbReference type="ChEBI" id="CHEBI:15378"/>
        <dbReference type="ChEBI" id="CHEBI:15734"/>
        <dbReference type="ChEBI" id="CHEBI:17478"/>
        <dbReference type="ChEBI" id="CHEBI:57540"/>
        <dbReference type="ChEBI" id="CHEBI:57945"/>
        <dbReference type="EC" id="1.1.1.1"/>
    </reaction>
</comment>
<dbReference type="GO" id="GO:0005737">
    <property type="term" value="C:cytoplasm"/>
    <property type="evidence" value="ECO:0007669"/>
    <property type="project" value="TreeGrafter"/>
</dbReference>
<accession>A0AAD4JWY3</accession>
<comment type="similarity">
    <text evidence="1 7">Belongs to the short-chain dehydrogenases/reductases (SDR) family.</text>
</comment>
<gene>
    <name evidence="9" type="ORF">KR093_010202</name>
</gene>
<evidence type="ECO:0000313" key="10">
    <source>
        <dbReference type="Proteomes" id="UP001200034"/>
    </source>
</evidence>
<protein>
    <recommendedName>
        <fullName evidence="8">Alcohol dehydrogenase</fullName>
        <ecNumber evidence="8">1.1.1.1</ecNumber>
    </recommendedName>
</protein>
<dbReference type="GO" id="GO:0006066">
    <property type="term" value="P:alcohol metabolic process"/>
    <property type="evidence" value="ECO:0007669"/>
    <property type="project" value="InterPro"/>
</dbReference>